<proteinExistence type="predicted"/>
<name>A0A8S0WP18_CYCAE</name>
<gene>
    <name evidence="1" type="ORF">AAE3_LOCUS9041</name>
</gene>
<comment type="caution">
    <text evidence="1">The sequence shown here is derived from an EMBL/GenBank/DDBJ whole genome shotgun (WGS) entry which is preliminary data.</text>
</comment>
<accession>A0A8S0WP18</accession>
<dbReference type="Proteomes" id="UP000467700">
    <property type="component" value="Unassembled WGS sequence"/>
</dbReference>
<protein>
    <submittedName>
        <fullName evidence="1">Uncharacterized protein</fullName>
    </submittedName>
</protein>
<dbReference type="AlphaFoldDB" id="A0A8S0WP18"/>
<organism evidence="1 2">
    <name type="scientific">Cyclocybe aegerita</name>
    <name type="common">Black poplar mushroom</name>
    <name type="synonym">Agrocybe aegerita</name>
    <dbReference type="NCBI Taxonomy" id="1973307"/>
    <lineage>
        <taxon>Eukaryota</taxon>
        <taxon>Fungi</taxon>
        <taxon>Dikarya</taxon>
        <taxon>Basidiomycota</taxon>
        <taxon>Agaricomycotina</taxon>
        <taxon>Agaricomycetes</taxon>
        <taxon>Agaricomycetidae</taxon>
        <taxon>Agaricales</taxon>
        <taxon>Agaricineae</taxon>
        <taxon>Bolbitiaceae</taxon>
        <taxon>Cyclocybe</taxon>
    </lineage>
</organism>
<evidence type="ECO:0000313" key="2">
    <source>
        <dbReference type="Proteomes" id="UP000467700"/>
    </source>
</evidence>
<reference evidence="1 2" key="1">
    <citation type="submission" date="2020-01" db="EMBL/GenBank/DDBJ databases">
        <authorList>
            <person name="Gupta K D."/>
        </authorList>
    </citation>
    <scope>NUCLEOTIDE SEQUENCE [LARGE SCALE GENOMIC DNA]</scope>
</reference>
<dbReference type="OrthoDB" id="3052556at2759"/>
<sequence>MANLAAETGESPQELLAEWISTSTNMLSTSNTPESSVNTSISLSVDSNFVKQDPDAHTLLAILSMLPAGTPKDNLKWWAPTLKSKLGAISTLSKAALLMSSQKEGTSARLFMLPVVQSYMHRTNRVSDDIRDSRCDMRVAS</sequence>
<keyword evidence="2" id="KW-1185">Reference proteome</keyword>
<evidence type="ECO:0000313" key="1">
    <source>
        <dbReference type="EMBL" id="CAA7267067.1"/>
    </source>
</evidence>
<dbReference type="EMBL" id="CACVBS010000057">
    <property type="protein sequence ID" value="CAA7267067.1"/>
    <property type="molecule type" value="Genomic_DNA"/>
</dbReference>